<dbReference type="OrthoDB" id="773332at2"/>
<gene>
    <name evidence="1" type="ORF">SAMN05421740_112137</name>
</gene>
<accession>A0A1H7TXA0</accession>
<organism evidence="1 2">
    <name type="scientific">Parapedobacter koreensis</name>
    <dbReference type="NCBI Taxonomy" id="332977"/>
    <lineage>
        <taxon>Bacteria</taxon>
        <taxon>Pseudomonadati</taxon>
        <taxon>Bacteroidota</taxon>
        <taxon>Sphingobacteriia</taxon>
        <taxon>Sphingobacteriales</taxon>
        <taxon>Sphingobacteriaceae</taxon>
        <taxon>Parapedobacter</taxon>
    </lineage>
</organism>
<protein>
    <recommendedName>
        <fullName evidence="3">DUF1871 domain-containing protein</fullName>
    </recommendedName>
</protein>
<evidence type="ECO:0000313" key="2">
    <source>
        <dbReference type="Proteomes" id="UP000198916"/>
    </source>
</evidence>
<name>A0A1H7TXA0_9SPHI</name>
<evidence type="ECO:0008006" key="3">
    <source>
        <dbReference type="Google" id="ProtNLM"/>
    </source>
</evidence>
<evidence type="ECO:0000313" key="1">
    <source>
        <dbReference type="EMBL" id="SEL89174.1"/>
    </source>
</evidence>
<dbReference type="AlphaFoldDB" id="A0A1H7TXA0"/>
<dbReference type="EMBL" id="FNZR01000012">
    <property type="protein sequence ID" value="SEL89174.1"/>
    <property type="molecule type" value="Genomic_DNA"/>
</dbReference>
<proteinExistence type="predicted"/>
<reference evidence="2" key="1">
    <citation type="submission" date="2016-10" db="EMBL/GenBank/DDBJ databases">
        <authorList>
            <person name="Varghese N."/>
            <person name="Submissions S."/>
        </authorList>
    </citation>
    <scope>NUCLEOTIDE SEQUENCE [LARGE SCALE GENOMIC DNA]</scope>
    <source>
        <strain evidence="2">Jip14</strain>
    </source>
</reference>
<dbReference type="Proteomes" id="UP000198916">
    <property type="component" value="Unassembled WGS sequence"/>
</dbReference>
<sequence length="89" mass="10410">MTFEQKILYQKIDEILWSDWDPIGVNVYEEARDEYYGYLPQIFGLKIHGANQETIASTLFKIETETMGLLRNIEHCREIAGKIVELNSK</sequence>
<keyword evidence="2" id="KW-1185">Reference proteome</keyword>
<dbReference type="STRING" id="332977.SAMN05421740_112137"/>